<dbReference type="SUPFAM" id="SSF52499">
    <property type="entry name" value="Isochorismatase-like hydrolases"/>
    <property type="match status" value="1"/>
</dbReference>
<evidence type="ECO:0000313" key="1">
    <source>
        <dbReference type="EMBL" id="NYD54012.1"/>
    </source>
</evidence>
<accession>A0A7Y9EU58</accession>
<evidence type="ECO:0000313" key="2">
    <source>
        <dbReference type="Proteomes" id="UP000552045"/>
    </source>
</evidence>
<comment type="caution">
    <text evidence="1">The sequence shown here is derived from an EMBL/GenBank/DDBJ whole genome shotgun (WGS) entry which is preliminary data.</text>
</comment>
<organism evidence="1 2">
    <name type="scientific">Microbacterium pseudoresistens</name>
    <dbReference type="NCBI Taxonomy" id="640634"/>
    <lineage>
        <taxon>Bacteria</taxon>
        <taxon>Bacillati</taxon>
        <taxon>Actinomycetota</taxon>
        <taxon>Actinomycetes</taxon>
        <taxon>Micrococcales</taxon>
        <taxon>Microbacteriaceae</taxon>
        <taxon>Microbacterium</taxon>
    </lineage>
</organism>
<gene>
    <name evidence="1" type="ORF">BKA02_001067</name>
</gene>
<dbReference type="EMBL" id="JACCBH010000001">
    <property type="protein sequence ID" value="NYD54012.1"/>
    <property type="molecule type" value="Genomic_DNA"/>
</dbReference>
<proteinExistence type="predicted"/>
<sequence>MRTGADLGYDIVIARDCCYNYESDAHEFTLEKVMPYYSRVRTNAQIETMI</sequence>
<reference evidence="1 2" key="1">
    <citation type="submission" date="2020-07" db="EMBL/GenBank/DDBJ databases">
        <title>Sequencing the genomes of 1000 actinobacteria strains.</title>
        <authorList>
            <person name="Klenk H.-P."/>
        </authorList>
    </citation>
    <scope>NUCLEOTIDE SEQUENCE [LARGE SCALE GENOMIC DNA]</scope>
    <source>
        <strain evidence="1 2">DSM 22185</strain>
    </source>
</reference>
<dbReference type="AlphaFoldDB" id="A0A7Y9EU58"/>
<keyword evidence="2" id="KW-1185">Reference proteome</keyword>
<dbReference type="Gene3D" id="3.40.50.850">
    <property type="entry name" value="Isochorismatase-like"/>
    <property type="match status" value="1"/>
</dbReference>
<name>A0A7Y9EU58_9MICO</name>
<dbReference type="InterPro" id="IPR036380">
    <property type="entry name" value="Isochorismatase-like_sf"/>
</dbReference>
<protein>
    <submittedName>
        <fullName evidence="1">Nicotinamidase-related amidase</fullName>
    </submittedName>
</protein>
<dbReference type="Proteomes" id="UP000552045">
    <property type="component" value="Unassembled WGS sequence"/>
</dbReference>